<keyword evidence="2" id="KW-1133">Transmembrane helix</keyword>
<evidence type="ECO:0000313" key="4">
    <source>
        <dbReference type="Proteomes" id="UP000822688"/>
    </source>
</evidence>
<sequence length="327" mass="35458">MPCLQWTIGGGGLVLPQVHVRRVRGSRGAAGHARAGLRQWGGKMEWNGVPGAEKGRAGKGSEGESVKAAASMSSGADDTDAFCIIEGRDTVMDFAQMDLQEIRDNITRRRNKIFLLMEEVRRLRIQHKIKSTEKGIEDVAENEEMPEYTSAIPLLAPMTEATLQQYLRTCLIILAGIVLFGGLIAPVLELKLGIGGTSYKDFIRLMHLPMQLSEVDPIVASFSGGAVGVITTLMVVELNNVKRQEQQRCRYCHGTGYLACARCAGSGSIVAIENGEPTSSQRCPNCAGATKVMCPTCLCTGMALASEHDPRIDPFQLTSLLEVRPIK</sequence>
<gene>
    <name evidence="3" type="ORF">KC19_6G050000</name>
</gene>
<protein>
    <submittedName>
        <fullName evidence="3">Uncharacterized protein</fullName>
    </submittedName>
</protein>
<dbReference type="EMBL" id="CM026427">
    <property type="protein sequence ID" value="KAG0568867.1"/>
    <property type="molecule type" value="Genomic_DNA"/>
</dbReference>
<organism evidence="3 4">
    <name type="scientific">Ceratodon purpureus</name>
    <name type="common">Fire moss</name>
    <name type="synonym">Dicranum purpureum</name>
    <dbReference type="NCBI Taxonomy" id="3225"/>
    <lineage>
        <taxon>Eukaryota</taxon>
        <taxon>Viridiplantae</taxon>
        <taxon>Streptophyta</taxon>
        <taxon>Embryophyta</taxon>
        <taxon>Bryophyta</taxon>
        <taxon>Bryophytina</taxon>
        <taxon>Bryopsida</taxon>
        <taxon>Dicranidae</taxon>
        <taxon>Pseudoditrichales</taxon>
        <taxon>Ditrichaceae</taxon>
        <taxon>Ceratodon</taxon>
    </lineage>
</organism>
<accession>A0A8T0HDX8</accession>
<keyword evidence="4" id="KW-1185">Reference proteome</keyword>
<feature type="region of interest" description="Disordered" evidence="1">
    <location>
        <begin position="46"/>
        <end position="71"/>
    </location>
</feature>
<feature type="transmembrane region" description="Helical" evidence="2">
    <location>
        <begin position="166"/>
        <end position="188"/>
    </location>
</feature>
<evidence type="ECO:0000256" key="1">
    <source>
        <dbReference type="SAM" id="MobiDB-lite"/>
    </source>
</evidence>
<dbReference type="PANTHER" id="PTHR15852:SF74">
    <property type="entry name" value="PROTEIN ORANGE, CHLOROPLASTIC"/>
    <property type="match status" value="1"/>
</dbReference>
<name>A0A8T0HDX8_CERPU</name>
<dbReference type="PANTHER" id="PTHR15852">
    <property type="entry name" value="PLASTID TRANSCRIPTIONALLY ACTIVE PROTEIN"/>
    <property type="match status" value="1"/>
</dbReference>
<feature type="compositionally biased region" description="Basic and acidic residues" evidence="1">
    <location>
        <begin position="53"/>
        <end position="65"/>
    </location>
</feature>
<keyword evidence="2" id="KW-0812">Transmembrane</keyword>
<dbReference type="Proteomes" id="UP000822688">
    <property type="component" value="Chromosome 6"/>
</dbReference>
<feature type="transmembrane region" description="Helical" evidence="2">
    <location>
        <begin position="218"/>
        <end position="238"/>
    </location>
</feature>
<reference evidence="3 4" key="1">
    <citation type="submission" date="2020-06" db="EMBL/GenBank/DDBJ databases">
        <title>WGS assembly of Ceratodon purpureus strain R40.</title>
        <authorList>
            <person name="Carey S.B."/>
            <person name="Jenkins J."/>
            <person name="Shu S."/>
            <person name="Lovell J.T."/>
            <person name="Sreedasyam A."/>
            <person name="Maumus F."/>
            <person name="Tiley G.P."/>
            <person name="Fernandez-Pozo N."/>
            <person name="Barry K."/>
            <person name="Chen C."/>
            <person name="Wang M."/>
            <person name="Lipzen A."/>
            <person name="Daum C."/>
            <person name="Saski C.A."/>
            <person name="Payton A.C."/>
            <person name="Mcbreen J.C."/>
            <person name="Conrad R.E."/>
            <person name="Kollar L.M."/>
            <person name="Olsson S."/>
            <person name="Huttunen S."/>
            <person name="Landis J.B."/>
            <person name="Wickett N.J."/>
            <person name="Johnson M.G."/>
            <person name="Rensing S.A."/>
            <person name="Grimwood J."/>
            <person name="Schmutz J."/>
            <person name="Mcdaniel S.F."/>
        </authorList>
    </citation>
    <scope>NUCLEOTIDE SEQUENCE [LARGE SCALE GENOMIC DNA]</scope>
    <source>
        <strain evidence="3 4">R40</strain>
    </source>
</reference>
<comment type="caution">
    <text evidence="3">The sequence shown here is derived from an EMBL/GenBank/DDBJ whole genome shotgun (WGS) entry which is preliminary data.</text>
</comment>
<evidence type="ECO:0000313" key="3">
    <source>
        <dbReference type="EMBL" id="KAG0568867.1"/>
    </source>
</evidence>
<keyword evidence="2" id="KW-0472">Membrane</keyword>
<proteinExistence type="predicted"/>
<dbReference type="AlphaFoldDB" id="A0A8T0HDX8"/>
<evidence type="ECO:0000256" key="2">
    <source>
        <dbReference type="SAM" id="Phobius"/>
    </source>
</evidence>
<dbReference type="SUPFAM" id="SSF57938">
    <property type="entry name" value="DnaJ/Hsp40 cysteine-rich domain"/>
    <property type="match status" value="1"/>
</dbReference>
<dbReference type="InterPro" id="IPR036410">
    <property type="entry name" value="HSP_DnaJ_Cys-rich_dom_sf"/>
</dbReference>